<evidence type="ECO:0000256" key="2">
    <source>
        <dbReference type="ARBA" id="ARBA00004906"/>
    </source>
</evidence>
<dbReference type="SMART" id="SM00119">
    <property type="entry name" value="HECTc"/>
    <property type="match status" value="1"/>
</dbReference>
<dbReference type="InterPro" id="IPR050409">
    <property type="entry name" value="E3_ubiq-protein_ligase"/>
</dbReference>
<dbReference type="VEuPathDB" id="MicrosporidiaDB:CWI37_0356p0010"/>
<comment type="pathway">
    <text evidence="2">Protein modification; protein ubiquitination.</text>
</comment>
<dbReference type="Gene3D" id="3.30.2160.10">
    <property type="entry name" value="Hect, E3 ligase catalytic domain"/>
    <property type="match status" value="1"/>
</dbReference>
<sequence>MERLTKSISFIERNQRVKKIVNTLITKYDITEVFLQTQDPFSLSEIGKTCILQWNHLLAKHETFLNLTSKVHFNEMLQIKPFEADVKSKIILIFKYLIYIMRNTFNHELYIIDPSHANYLYSYDLDISYHSFLFHNEFYNDTRYLYNDRTVAYFKSLDLNFYAKKKFEIFPDFDSNKLNLEYSYEEANLMKFKDMSRDYIKDEFINNILDIDKFNYYSLEFNLIYSEILKHEYYINSEAKKLLAIEIMANLLLAKTHFCYKTEVFLYFMNMLFSLSDLDEYLVNSLSMFADSILLLARYHSEPEECFSFKEIIKDLHDRLGSTDFAILYPTNMRIKNKLRIFCNYLYKDLCKKKEITNILQELDISIIHKIYPYVCNIFYDQSFFKDFVNALLKSNITQSFNTSSLNSNFTAIDNCFKSISYENFENYEDYKKFIILMVDVLAKTMIYTFKDMRLDEQNDFAVSAYKYLYEFTKNIITLDFLVIDHIITKILEVFLYDNNAHLSDYRSKIYHNISKYYFEERKGITVESAFNIMSLISLGSGKNIKLDYPLFLEKFVLICSKNPEISLFLHHFLSIEKDLHKHIEACLSESYSLNVGSVMQMINSKDHITKFDMLCFDNLKKFFALNNFNTSLLSYLKDTDELCTIEFWSFHTFHFIHILSLVKVILNQVNKGLDKISGINNSTEIKIEDNHYLLTSIDIYYDLKRLILNKTVNNLSEIACRVKIFASFSNEIEIMCSTSVINICELTPTFLKLLIKVNFYLEASQEILKSVLKSEDNSQEYEFIKKIIDNVALIYTKLFTTPLIPHLNTKNMSKLSKKYLCYKYESVLNSENFIIFRLLDANYLSILKITFALFNLPTLNNPSKSKESLNFGYFLRKIPDYTTICDPNFIWLYSGSINAKTKIFEFYTGQELIDILQLVTNHLVGYYSSLKLNIEEVKGNILMTLLILLKGINSYNNCLIDKYLEMVFAFLGKNIEIFAYEDILKFLKDINASLPNVENIISKSTLFSNVLNLIKKFDENSKIPFIDIFLNDKENSLVYSFLEYLFSEMIYVDFFIEVQKRDYPIFLFVRKQIRKIGSPEAYFIEDVSKLNNYLKILRVNIEANIAYRRSVDYVKENLFISNSYLNLRASEVLLYQISLVRLSNYSNIISKKEIYSKFKILDVLKFIALKYSDHTENKNVIMEYAYAYIRYLFEDRFYLMSSLVYVFEHYDGLPGNISEYFNQKFIYTAETQIDDNTYSNLINDEDVRFNAEIVNDIIEIIKRKQEAYSLRAIALQFLTELVATFPYILHIIKNDIINSFIEDSDFMHTLSDVFTGSNCKEWDLNFRFGYFITVTLYRGSLCLTQELIKRICSIVKEKFDSSFKNYISLIYKILSSEICCCKYIQYINKSTPDFYDKNCKINLEKKKHEIFKSFLSNDILNILLLKCKEFSLTSNEDFAYFKNRVINLINNFLGYIKTGATIRIGEKNLTNSIFRFYILGSDSFMIPSPLIKCKFLEIFEIHELNKKHVEELYEHDINHFSCFKKFDYAYMIKYHNGIEGLTNSKEIGFSNPEISCIVTNFNSDYIYDIKMIKNHFSFKILDHFGQKYYVFKKASKIYCKETLIRVLLKDFYKVESSVTLDTIVTTFYEDIFLSDNFLIRKYKEILSTGESYEEYTSKKLSDIPVNYSVDPIFIYKALVYLCILPDEEYFFETIEQIKKLISFLCLKEMSSEIFCIIFDLEILTYGFEKIRSSYFEKLEYLKKIIIFLIDKKTYMLDDLFIDLLFFEAIFVEKTQHCFLNSIFNSLQSNQNNPIRSLDSSEMNNAYSVSSFINRHKNTRGCILGPLLSIFTVYIEKMKIFLVKTYFEESEKLTIINCFYRELDTFLNSLDETNFYNPPENVKCMLEFFSIIKKNPMKYIFKDFLETENKFYFKVFENYIKMIVKCCQIYSLIKEKIYNDIDFKEFEQNYMREDFICFLYDIDYSKRHINEESIDIHNYKLGHVVDFFNKIHKLSVNDKGIFLKLKCLSTNIKAQSLTNITEMFWEDDLKFVLDIDRKNVIKSTIDCFVKPNKGDFLQNYWKVKFKDEEGRGIGLLYDFFGSYGKALIDEDCFEPFRTLYSTTIIVSFETEYKEILEKYYYTGAIMAKSIIYNSPMGIGFNDYVYLYLIEKTLGLEDLKIVDPTFYKNLISYRTHEDLDSQDLDFTATASVKGTNKAFDLVENGSSMQVTKNNLESYIQKMTEFKIYKNMKPYLDKLEEGFKLVFENDFKELFTPLDFRNILEGNEVVDVDEWKSYTKYIDGFDVNHQVIKWFWNFVEKTDTVTRKKLIYFITGLERLPIGGFGSDKFRENCFKIASVEGTNLLPTSQTCINLLILPLYEDENTFIEKLTFAIEYRGLKKSWSGKSHLIIFFPLFCKYFLKFKL</sequence>
<gene>
    <name evidence="8" type="ORF">CWI37_0356p0010</name>
</gene>
<dbReference type="InterPro" id="IPR000569">
    <property type="entry name" value="HECT_dom"/>
</dbReference>
<dbReference type="EMBL" id="PITJ01000356">
    <property type="protein sequence ID" value="TBU03103.1"/>
    <property type="molecule type" value="Genomic_DNA"/>
</dbReference>
<evidence type="ECO:0000256" key="1">
    <source>
        <dbReference type="ARBA" id="ARBA00000885"/>
    </source>
</evidence>
<comment type="caution">
    <text evidence="8">The sequence shown here is derived from an EMBL/GenBank/DDBJ whole genome shotgun (WGS) entry which is preliminary data.</text>
</comment>
<accession>A0A4Q9L661</accession>
<name>A0A4Q9L661_9MICR</name>
<dbReference type="PROSITE" id="PS50237">
    <property type="entry name" value="HECT"/>
    <property type="match status" value="1"/>
</dbReference>
<dbReference type="Proteomes" id="UP000292362">
    <property type="component" value="Unassembled WGS sequence"/>
</dbReference>
<evidence type="ECO:0000313" key="9">
    <source>
        <dbReference type="Proteomes" id="UP000292362"/>
    </source>
</evidence>
<evidence type="ECO:0000313" key="8">
    <source>
        <dbReference type="EMBL" id="TBU03103.1"/>
    </source>
</evidence>
<dbReference type="GO" id="GO:0016567">
    <property type="term" value="P:protein ubiquitination"/>
    <property type="evidence" value="ECO:0007669"/>
    <property type="project" value="TreeGrafter"/>
</dbReference>
<dbReference type="EC" id="2.3.2.26" evidence="3"/>
<dbReference type="GO" id="GO:0005737">
    <property type="term" value="C:cytoplasm"/>
    <property type="evidence" value="ECO:0007669"/>
    <property type="project" value="TreeGrafter"/>
</dbReference>
<evidence type="ECO:0000259" key="7">
    <source>
        <dbReference type="PROSITE" id="PS50237"/>
    </source>
</evidence>
<keyword evidence="5 6" id="KW-0833">Ubl conjugation pathway</keyword>
<evidence type="ECO:0000256" key="6">
    <source>
        <dbReference type="PROSITE-ProRule" id="PRU00104"/>
    </source>
</evidence>
<dbReference type="SUPFAM" id="SSF56204">
    <property type="entry name" value="Hect, E3 ligase catalytic domain"/>
    <property type="match status" value="1"/>
</dbReference>
<keyword evidence="4 8" id="KW-0808">Transferase</keyword>
<comment type="catalytic activity">
    <reaction evidence="1">
        <text>S-ubiquitinyl-[E2 ubiquitin-conjugating enzyme]-L-cysteine + [acceptor protein]-L-lysine = [E2 ubiquitin-conjugating enzyme]-L-cysteine + N(6)-ubiquitinyl-[acceptor protein]-L-lysine.</text>
        <dbReference type="EC" id="2.3.2.26"/>
    </reaction>
</comment>
<feature type="domain" description="HECT" evidence="7">
    <location>
        <begin position="2053"/>
        <end position="2385"/>
    </location>
</feature>
<organism evidence="8 9">
    <name type="scientific">Hamiltosporidium tvaerminnensis</name>
    <dbReference type="NCBI Taxonomy" id="1176355"/>
    <lineage>
        <taxon>Eukaryota</taxon>
        <taxon>Fungi</taxon>
        <taxon>Fungi incertae sedis</taxon>
        <taxon>Microsporidia</taxon>
        <taxon>Dubosqiidae</taxon>
        <taxon>Hamiltosporidium</taxon>
    </lineage>
</organism>
<feature type="active site" description="Glycyl thioester intermediate" evidence="6">
    <location>
        <position position="2350"/>
    </location>
</feature>
<dbReference type="GO" id="GO:0061630">
    <property type="term" value="F:ubiquitin protein ligase activity"/>
    <property type="evidence" value="ECO:0007669"/>
    <property type="project" value="UniProtKB-EC"/>
</dbReference>
<dbReference type="GO" id="GO:0006511">
    <property type="term" value="P:ubiquitin-dependent protein catabolic process"/>
    <property type="evidence" value="ECO:0007669"/>
    <property type="project" value="TreeGrafter"/>
</dbReference>
<dbReference type="Gene3D" id="3.90.1750.10">
    <property type="entry name" value="Hect, E3 ligase catalytic domains"/>
    <property type="match status" value="1"/>
</dbReference>
<dbReference type="PANTHER" id="PTHR11254:SF440">
    <property type="entry name" value="E3 UBIQUITIN-PROTEIN LIGASE NEDD-4"/>
    <property type="match status" value="1"/>
</dbReference>
<protein>
    <recommendedName>
        <fullName evidence="3">HECT-type E3 ubiquitin transferase</fullName>
        <ecNumber evidence="3">2.3.2.26</ecNumber>
    </recommendedName>
</protein>
<dbReference type="Pfam" id="PF00632">
    <property type="entry name" value="HECT"/>
    <property type="match status" value="1"/>
</dbReference>
<dbReference type="Gene3D" id="3.30.2410.10">
    <property type="entry name" value="Hect, E3 ligase catalytic domain"/>
    <property type="match status" value="1"/>
</dbReference>
<dbReference type="PANTHER" id="PTHR11254">
    <property type="entry name" value="HECT DOMAIN UBIQUITIN-PROTEIN LIGASE"/>
    <property type="match status" value="1"/>
</dbReference>
<dbReference type="InterPro" id="IPR035983">
    <property type="entry name" value="Hect_E3_ubiquitin_ligase"/>
</dbReference>
<proteinExistence type="predicted"/>
<evidence type="ECO:0000256" key="4">
    <source>
        <dbReference type="ARBA" id="ARBA00022679"/>
    </source>
</evidence>
<evidence type="ECO:0000256" key="5">
    <source>
        <dbReference type="ARBA" id="ARBA00022786"/>
    </source>
</evidence>
<evidence type="ECO:0000256" key="3">
    <source>
        <dbReference type="ARBA" id="ARBA00012485"/>
    </source>
</evidence>
<reference evidence="8 9" key="1">
    <citation type="submission" date="2017-12" db="EMBL/GenBank/DDBJ databases">
        <authorList>
            <person name="Pombert J.-F."/>
            <person name="Haag K.L."/>
            <person name="Ebert D."/>
        </authorList>
    </citation>
    <scope>NUCLEOTIDE SEQUENCE [LARGE SCALE GENOMIC DNA]</scope>
    <source>
        <strain evidence="8">FI-OER-3-3</strain>
    </source>
</reference>